<dbReference type="InterPro" id="IPR036908">
    <property type="entry name" value="RlpA-like_sf"/>
</dbReference>
<feature type="chain" id="PRO_5046511444" evidence="1">
    <location>
        <begin position="16"/>
        <end position="253"/>
    </location>
</feature>
<dbReference type="InterPro" id="IPR009009">
    <property type="entry name" value="RlpA-like_DPBB"/>
</dbReference>
<evidence type="ECO:0000259" key="2">
    <source>
        <dbReference type="Pfam" id="PF03330"/>
    </source>
</evidence>
<gene>
    <name evidence="3" type="ORF">R7226_23210</name>
</gene>
<dbReference type="Pfam" id="PF03330">
    <property type="entry name" value="DPBB_1"/>
    <property type="match status" value="1"/>
</dbReference>
<dbReference type="PANTHER" id="PTHR34183">
    <property type="entry name" value="ENDOLYTIC PEPTIDOGLYCAN TRANSGLYCOSYLASE RLPA"/>
    <property type="match status" value="1"/>
</dbReference>
<reference evidence="4" key="1">
    <citation type="submission" date="2023-07" db="EMBL/GenBank/DDBJ databases">
        <title>Conexibacter stalactiti sp. nov., isolated from stalactites in a lava cave and emended description of the genus Conexibacter.</title>
        <authorList>
            <person name="Lee S.D."/>
        </authorList>
    </citation>
    <scope>NUCLEOTIDE SEQUENCE [LARGE SCALE GENOMIC DNA]</scope>
    <source>
        <strain evidence="4">KCTC 39840</strain>
    </source>
</reference>
<evidence type="ECO:0000313" key="3">
    <source>
        <dbReference type="EMBL" id="MDW5597276.1"/>
    </source>
</evidence>
<dbReference type="Proteomes" id="UP001284601">
    <property type="component" value="Unassembled WGS sequence"/>
</dbReference>
<evidence type="ECO:0000313" key="4">
    <source>
        <dbReference type="Proteomes" id="UP001284601"/>
    </source>
</evidence>
<accession>A0ABU4HVC4</accession>
<proteinExistence type="predicted"/>
<comment type="caution">
    <text evidence="3">The sequence shown here is derived from an EMBL/GenBank/DDBJ whole genome shotgun (WGS) entry which is preliminary data.</text>
</comment>
<sequence>MLAAALPCAPATATAASVGGASPDAPVEGAVPTGAALAIGTSVATASGNGITISSRGAALLKQRATVSGIAPSGLGTVSIEALDAKSGAWRAVGAAAVATDGSFKAAWRPRALGAQQLRAVAGASTAATRAVDGAPQVGVTVYRPGVASWYSPATNGGSKTACGIRLTKTTIGVAHKTLPCGTQIELYYGGKKLVAPVIDRGPFIDGRTWDLTKATHTALGASDGLITIGALTVTSVPMLKTPYRAPAIPSSR</sequence>
<dbReference type="CDD" id="cd22268">
    <property type="entry name" value="DPBB_RlpA-like"/>
    <property type="match status" value="1"/>
</dbReference>
<protein>
    <submittedName>
        <fullName evidence="3">Septal ring lytic transglycosylase RlpA family protein</fullName>
    </submittedName>
</protein>
<feature type="domain" description="RlpA-like protein double-psi beta-barrel" evidence="2">
    <location>
        <begin position="146"/>
        <end position="223"/>
    </location>
</feature>
<dbReference type="RefSeq" id="WP_318599740.1">
    <property type="nucleotide sequence ID" value="NZ_JAWSTH010000081.1"/>
</dbReference>
<dbReference type="PANTHER" id="PTHR34183:SF8">
    <property type="entry name" value="ENDOLYTIC PEPTIDOGLYCAN TRANSGLYCOSYLASE RLPA-RELATED"/>
    <property type="match status" value="1"/>
</dbReference>
<dbReference type="Gene3D" id="2.40.40.10">
    <property type="entry name" value="RlpA-like domain"/>
    <property type="match status" value="1"/>
</dbReference>
<feature type="signal peptide" evidence="1">
    <location>
        <begin position="1"/>
        <end position="15"/>
    </location>
</feature>
<keyword evidence="4" id="KW-1185">Reference proteome</keyword>
<dbReference type="EMBL" id="JAWSTH010000081">
    <property type="protein sequence ID" value="MDW5597276.1"/>
    <property type="molecule type" value="Genomic_DNA"/>
</dbReference>
<name>A0ABU4HVC4_9ACTN</name>
<keyword evidence="1" id="KW-0732">Signal</keyword>
<reference evidence="3 4" key="2">
    <citation type="submission" date="2023-10" db="EMBL/GenBank/DDBJ databases">
        <authorList>
            <person name="Han X.F."/>
        </authorList>
    </citation>
    <scope>NUCLEOTIDE SEQUENCE [LARGE SCALE GENOMIC DNA]</scope>
    <source>
        <strain evidence="3 4">KCTC 39840</strain>
    </source>
</reference>
<evidence type="ECO:0000256" key="1">
    <source>
        <dbReference type="SAM" id="SignalP"/>
    </source>
</evidence>
<organism evidence="3 4">
    <name type="scientific">Conexibacter stalactiti</name>
    <dbReference type="NCBI Taxonomy" id="1940611"/>
    <lineage>
        <taxon>Bacteria</taxon>
        <taxon>Bacillati</taxon>
        <taxon>Actinomycetota</taxon>
        <taxon>Thermoleophilia</taxon>
        <taxon>Solirubrobacterales</taxon>
        <taxon>Conexibacteraceae</taxon>
        <taxon>Conexibacter</taxon>
    </lineage>
</organism>